<feature type="transmembrane region" description="Helical" evidence="2">
    <location>
        <begin position="35"/>
        <end position="52"/>
    </location>
</feature>
<proteinExistence type="predicted"/>
<dbReference type="EMBL" id="SJKA01000003">
    <property type="protein sequence ID" value="TCC37225.1"/>
    <property type="molecule type" value="Genomic_DNA"/>
</dbReference>
<feature type="transmembrane region" description="Helical" evidence="2">
    <location>
        <begin position="91"/>
        <end position="110"/>
    </location>
</feature>
<comment type="caution">
    <text evidence="4">The sequence shown here is derived from an EMBL/GenBank/DDBJ whole genome shotgun (WGS) entry which is preliminary data.</text>
</comment>
<evidence type="ECO:0000256" key="1">
    <source>
        <dbReference type="SAM" id="MobiDB-lite"/>
    </source>
</evidence>
<keyword evidence="4" id="KW-0645">Protease</keyword>
<name>A0A4R0J782_9ACTN</name>
<feature type="domain" description="CAAX prenyl protease 2/Lysostaphin resistance protein A-like" evidence="3">
    <location>
        <begin position="139"/>
        <end position="230"/>
    </location>
</feature>
<keyword evidence="2" id="KW-0472">Membrane</keyword>
<dbReference type="Proteomes" id="UP000292695">
    <property type="component" value="Unassembled WGS sequence"/>
</dbReference>
<keyword evidence="4" id="KW-0378">Hydrolase</keyword>
<reference evidence="4 5" key="1">
    <citation type="submission" date="2019-02" db="EMBL/GenBank/DDBJ databases">
        <title>Kribbella capetownensis sp. nov. and Kribbella speibonae sp. nov., isolated from soil.</title>
        <authorList>
            <person name="Curtis S.M."/>
            <person name="Norton I."/>
            <person name="Everest G.J."/>
            <person name="Meyers P.R."/>
        </authorList>
    </citation>
    <scope>NUCLEOTIDE SEQUENCE [LARGE SCALE GENOMIC DNA]</scope>
    <source>
        <strain evidence="4 5">DSM 27082</strain>
    </source>
</reference>
<dbReference type="Pfam" id="PF02517">
    <property type="entry name" value="Rce1-like"/>
    <property type="match status" value="1"/>
</dbReference>
<dbReference type="OrthoDB" id="3693644at2"/>
<protein>
    <submittedName>
        <fullName evidence="4">CPBP family intramembrane metalloprotease</fullName>
    </submittedName>
</protein>
<feature type="transmembrane region" description="Helical" evidence="2">
    <location>
        <begin position="209"/>
        <end position="229"/>
    </location>
</feature>
<evidence type="ECO:0000256" key="2">
    <source>
        <dbReference type="SAM" id="Phobius"/>
    </source>
</evidence>
<keyword evidence="2" id="KW-1133">Transmembrane helix</keyword>
<evidence type="ECO:0000313" key="4">
    <source>
        <dbReference type="EMBL" id="TCC37225.1"/>
    </source>
</evidence>
<sequence length="294" mass="31977">MMQNEPDPPRRPDRAPSPRPPAIPRRSVMTFIRNHPVVSFFVLAYALAWIGIPFGGFYAPGALVAALVVVYLTEGLAGLRSMGARLIRWRVRWIWYVVAIAVPLVVHFVTISLNQALGASAPDTGQFTPWYGIALVIGMNIVNPTGGPFSEEPSFRGFAQPRLQSSRTPLAATAVMAVAITGWHLPLFFISSFGLHPFEALTTVAVTIWYAWLFNHAAGSALITLIAHATEGSINTEELWPAGADATREAWLYVAVWCAVAVVLLIGSRRFWTSPAPAEAIHPGRPAEAKETVS</sequence>
<keyword evidence="2" id="KW-0812">Transmembrane</keyword>
<feature type="transmembrane region" description="Helical" evidence="2">
    <location>
        <begin position="170"/>
        <end position="189"/>
    </location>
</feature>
<evidence type="ECO:0000259" key="3">
    <source>
        <dbReference type="Pfam" id="PF02517"/>
    </source>
</evidence>
<feature type="transmembrane region" description="Helical" evidence="2">
    <location>
        <begin position="250"/>
        <end position="267"/>
    </location>
</feature>
<dbReference type="GO" id="GO:0006508">
    <property type="term" value="P:proteolysis"/>
    <property type="evidence" value="ECO:0007669"/>
    <property type="project" value="UniProtKB-KW"/>
</dbReference>
<feature type="region of interest" description="Disordered" evidence="1">
    <location>
        <begin position="1"/>
        <end position="22"/>
    </location>
</feature>
<dbReference type="GO" id="GO:0008237">
    <property type="term" value="F:metallopeptidase activity"/>
    <property type="evidence" value="ECO:0007669"/>
    <property type="project" value="UniProtKB-KW"/>
</dbReference>
<dbReference type="InterPro" id="IPR003675">
    <property type="entry name" value="Rce1/LyrA-like_dom"/>
</dbReference>
<evidence type="ECO:0000313" key="5">
    <source>
        <dbReference type="Proteomes" id="UP000292695"/>
    </source>
</evidence>
<feature type="transmembrane region" description="Helical" evidence="2">
    <location>
        <begin position="130"/>
        <end position="149"/>
    </location>
</feature>
<gene>
    <name evidence="4" type="ORF">E0H50_11245</name>
</gene>
<feature type="transmembrane region" description="Helical" evidence="2">
    <location>
        <begin position="58"/>
        <end position="79"/>
    </location>
</feature>
<dbReference type="GO" id="GO:0080120">
    <property type="term" value="P:CAAX-box protein maturation"/>
    <property type="evidence" value="ECO:0007669"/>
    <property type="project" value="UniProtKB-ARBA"/>
</dbReference>
<accession>A0A4R0J782</accession>
<keyword evidence="4" id="KW-0482">Metalloprotease</keyword>
<dbReference type="AlphaFoldDB" id="A0A4R0J782"/>
<keyword evidence="5" id="KW-1185">Reference proteome</keyword>
<dbReference type="GO" id="GO:0004175">
    <property type="term" value="F:endopeptidase activity"/>
    <property type="evidence" value="ECO:0007669"/>
    <property type="project" value="UniProtKB-ARBA"/>
</dbReference>
<organism evidence="4 5">
    <name type="scientific">Kribbella sindirgiensis</name>
    <dbReference type="NCBI Taxonomy" id="1124744"/>
    <lineage>
        <taxon>Bacteria</taxon>
        <taxon>Bacillati</taxon>
        <taxon>Actinomycetota</taxon>
        <taxon>Actinomycetes</taxon>
        <taxon>Propionibacteriales</taxon>
        <taxon>Kribbellaceae</taxon>
        <taxon>Kribbella</taxon>
    </lineage>
</organism>
<feature type="compositionally biased region" description="Basic and acidic residues" evidence="1">
    <location>
        <begin position="7"/>
        <end position="16"/>
    </location>
</feature>